<reference evidence="1 2" key="1">
    <citation type="submission" date="2017-12" db="EMBL/GenBank/DDBJ databases">
        <title>The draft genome sequence of Brumimicrobium saltpan LHR20.</title>
        <authorList>
            <person name="Do Z.-J."/>
            <person name="Luo H.-R."/>
        </authorList>
    </citation>
    <scope>NUCLEOTIDE SEQUENCE [LARGE SCALE GENOMIC DNA]</scope>
    <source>
        <strain evidence="1 2">LHR20</strain>
    </source>
</reference>
<evidence type="ECO:0000313" key="2">
    <source>
        <dbReference type="Proteomes" id="UP000236654"/>
    </source>
</evidence>
<keyword evidence="2" id="KW-1185">Reference proteome</keyword>
<comment type="caution">
    <text evidence="1">The sequence shown here is derived from an EMBL/GenBank/DDBJ whole genome shotgun (WGS) entry which is preliminary data.</text>
</comment>
<dbReference type="Gene3D" id="2.20.110.10">
    <property type="entry name" value="Histone H3 K4-specific methyltransferase SET7/9 N-terminal domain"/>
    <property type="match status" value="1"/>
</dbReference>
<evidence type="ECO:0000313" key="1">
    <source>
        <dbReference type="EMBL" id="PKR80810.1"/>
    </source>
</evidence>
<gene>
    <name evidence="1" type="ORF">CW751_08560</name>
</gene>
<name>A0A2I0R338_9FLAO</name>
<dbReference type="SUPFAM" id="SSF82185">
    <property type="entry name" value="Histone H3 K4-specific methyltransferase SET7/9 N-terminal domain"/>
    <property type="match status" value="1"/>
</dbReference>
<protein>
    <submittedName>
        <fullName evidence="1">Uncharacterized protein</fullName>
    </submittedName>
</protein>
<organism evidence="1 2">
    <name type="scientific">Brumimicrobium salinarum</name>
    <dbReference type="NCBI Taxonomy" id="2058658"/>
    <lineage>
        <taxon>Bacteria</taxon>
        <taxon>Pseudomonadati</taxon>
        <taxon>Bacteroidota</taxon>
        <taxon>Flavobacteriia</taxon>
        <taxon>Flavobacteriales</taxon>
        <taxon>Crocinitomicaceae</taxon>
        <taxon>Brumimicrobium</taxon>
    </lineage>
</organism>
<sequence length="196" mass="22977">MLIGCSIEDEEDIVANGFFEVFNKDSVLLESGYMRNGKKDSIFLHYHLNGQIKSYTQYDNGIPVFSRYDLKENGDFIRYCYYDNTGKRVYVCRYENEEIVQEDGRGIPQVELHNFYKLDTFKILFTLVTPPNYSRSLEVRYNDSLVVKKKLGNESSYTLFGEHKDKEIKFKAKLYLTKENTDDTLVHFAYANIEAI</sequence>
<accession>A0A2I0R338</accession>
<dbReference type="AlphaFoldDB" id="A0A2I0R338"/>
<dbReference type="Proteomes" id="UP000236654">
    <property type="component" value="Unassembled WGS sequence"/>
</dbReference>
<proteinExistence type="predicted"/>
<dbReference type="EMBL" id="PJNI01000008">
    <property type="protein sequence ID" value="PKR80810.1"/>
    <property type="molecule type" value="Genomic_DNA"/>
</dbReference>